<protein>
    <submittedName>
        <fullName evidence="1">Uncharacterized protein</fullName>
    </submittedName>
</protein>
<name>A0A0F9CH64_9ZZZZ</name>
<accession>A0A0F9CH64</accession>
<proteinExistence type="predicted"/>
<dbReference type="AlphaFoldDB" id="A0A0F9CH64"/>
<organism evidence="1">
    <name type="scientific">marine sediment metagenome</name>
    <dbReference type="NCBI Taxonomy" id="412755"/>
    <lineage>
        <taxon>unclassified sequences</taxon>
        <taxon>metagenomes</taxon>
        <taxon>ecological metagenomes</taxon>
    </lineage>
</organism>
<dbReference type="EMBL" id="LAZR01033316">
    <property type="protein sequence ID" value="KKL48454.1"/>
    <property type="molecule type" value="Genomic_DNA"/>
</dbReference>
<reference evidence="1" key="1">
    <citation type="journal article" date="2015" name="Nature">
        <title>Complex archaea that bridge the gap between prokaryotes and eukaryotes.</title>
        <authorList>
            <person name="Spang A."/>
            <person name="Saw J.H."/>
            <person name="Jorgensen S.L."/>
            <person name="Zaremba-Niedzwiedzka K."/>
            <person name="Martijn J."/>
            <person name="Lind A.E."/>
            <person name="van Eijk R."/>
            <person name="Schleper C."/>
            <person name="Guy L."/>
            <person name="Ettema T.J."/>
        </authorList>
    </citation>
    <scope>NUCLEOTIDE SEQUENCE</scope>
</reference>
<gene>
    <name evidence="1" type="ORF">LCGC14_2325390</name>
</gene>
<sequence>SISISEIISNISYIIQICFSKLNFCSLKMCFFEYLKFLTKTNDKIKILLIKKIIGTFN</sequence>
<evidence type="ECO:0000313" key="1">
    <source>
        <dbReference type="EMBL" id="KKL48454.1"/>
    </source>
</evidence>
<feature type="non-terminal residue" evidence="1">
    <location>
        <position position="1"/>
    </location>
</feature>
<comment type="caution">
    <text evidence="1">The sequence shown here is derived from an EMBL/GenBank/DDBJ whole genome shotgun (WGS) entry which is preliminary data.</text>
</comment>